<dbReference type="Pfam" id="PF07690">
    <property type="entry name" value="MFS_1"/>
    <property type="match status" value="1"/>
</dbReference>
<dbReference type="AlphaFoldDB" id="A0A161MFA3"/>
<accession>A0A161MFA3</accession>
<feature type="transmembrane region" description="Helical" evidence="7">
    <location>
        <begin position="389"/>
        <end position="408"/>
    </location>
</feature>
<comment type="caution">
    <text evidence="9">The sequence shown here is derived from an EMBL/GenBank/DDBJ whole genome shotgun (WGS) entry which is preliminary data.</text>
</comment>
<dbReference type="PROSITE" id="PS50850">
    <property type="entry name" value="MFS"/>
    <property type="match status" value="1"/>
</dbReference>
<dbReference type="Proteomes" id="UP000077701">
    <property type="component" value="Unassembled WGS sequence"/>
</dbReference>
<dbReference type="SUPFAM" id="SSF103473">
    <property type="entry name" value="MFS general substrate transporter"/>
    <property type="match status" value="1"/>
</dbReference>
<evidence type="ECO:0000259" key="8">
    <source>
        <dbReference type="PROSITE" id="PS50850"/>
    </source>
</evidence>
<feature type="transmembrane region" description="Helical" evidence="7">
    <location>
        <begin position="214"/>
        <end position="235"/>
    </location>
</feature>
<keyword evidence="3" id="KW-1003">Cell membrane</keyword>
<evidence type="ECO:0000256" key="1">
    <source>
        <dbReference type="ARBA" id="ARBA00004651"/>
    </source>
</evidence>
<evidence type="ECO:0000256" key="6">
    <source>
        <dbReference type="ARBA" id="ARBA00023136"/>
    </source>
</evidence>
<feature type="transmembrane region" description="Helical" evidence="7">
    <location>
        <begin position="357"/>
        <end position="377"/>
    </location>
</feature>
<evidence type="ECO:0000256" key="7">
    <source>
        <dbReference type="SAM" id="Phobius"/>
    </source>
</evidence>
<dbReference type="Gene3D" id="1.20.1250.20">
    <property type="entry name" value="MFS general substrate transporter like domains"/>
    <property type="match status" value="1"/>
</dbReference>
<feature type="transmembrane region" description="Helical" evidence="7">
    <location>
        <begin position="44"/>
        <end position="60"/>
    </location>
</feature>
<keyword evidence="6 7" id="KW-0472">Membrane</keyword>
<dbReference type="InterPro" id="IPR050171">
    <property type="entry name" value="MFS_Transporters"/>
</dbReference>
<reference evidence="9 10" key="1">
    <citation type="journal article" date="2016" name="Genome Announc.">
        <title>Draft Genome Sequence of Planomonospora sphaerica JCM9374, a Rare Actinomycete.</title>
        <authorList>
            <person name="Dohra H."/>
            <person name="Suzuki T."/>
            <person name="Inoue Y."/>
            <person name="Kodani S."/>
        </authorList>
    </citation>
    <scope>NUCLEOTIDE SEQUENCE [LARGE SCALE GENOMIC DNA]</scope>
    <source>
        <strain evidence="9 10">JCM 9374</strain>
    </source>
</reference>
<evidence type="ECO:0000256" key="3">
    <source>
        <dbReference type="ARBA" id="ARBA00022475"/>
    </source>
</evidence>
<evidence type="ECO:0000313" key="10">
    <source>
        <dbReference type="Proteomes" id="UP000077701"/>
    </source>
</evidence>
<keyword evidence="2" id="KW-0813">Transport</keyword>
<feature type="transmembrane region" description="Helical" evidence="7">
    <location>
        <begin position="247"/>
        <end position="265"/>
    </location>
</feature>
<protein>
    <submittedName>
        <fullName evidence="9">MFS transporter</fullName>
    </submittedName>
</protein>
<feature type="transmembrane region" description="Helical" evidence="7">
    <location>
        <begin position="285"/>
        <end position="304"/>
    </location>
</feature>
<keyword evidence="5 7" id="KW-1133">Transmembrane helix</keyword>
<keyword evidence="4 7" id="KW-0812">Transmembrane</keyword>
<name>A0A161MFA3_9ACTN</name>
<evidence type="ECO:0000256" key="2">
    <source>
        <dbReference type="ARBA" id="ARBA00022448"/>
    </source>
</evidence>
<dbReference type="InterPro" id="IPR036259">
    <property type="entry name" value="MFS_trans_sf"/>
</dbReference>
<evidence type="ECO:0000256" key="5">
    <source>
        <dbReference type="ARBA" id="ARBA00022989"/>
    </source>
</evidence>
<evidence type="ECO:0000256" key="4">
    <source>
        <dbReference type="ARBA" id="ARBA00022692"/>
    </source>
</evidence>
<feature type="transmembrane region" description="Helical" evidence="7">
    <location>
        <begin position="316"/>
        <end position="336"/>
    </location>
</feature>
<feature type="transmembrane region" description="Helical" evidence="7">
    <location>
        <begin position="105"/>
        <end position="127"/>
    </location>
</feature>
<dbReference type="STRING" id="161355.PS9374_06694"/>
<dbReference type="RefSeq" id="WP_068903765.1">
    <property type="nucleotide sequence ID" value="NZ_BDCX01000021.1"/>
</dbReference>
<organism evidence="9 10">
    <name type="scientific">Planomonospora sphaerica</name>
    <dbReference type="NCBI Taxonomy" id="161355"/>
    <lineage>
        <taxon>Bacteria</taxon>
        <taxon>Bacillati</taxon>
        <taxon>Actinomycetota</taxon>
        <taxon>Actinomycetes</taxon>
        <taxon>Streptosporangiales</taxon>
        <taxon>Streptosporangiaceae</taxon>
        <taxon>Planomonospora</taxon>
    </lineage>
</organism>
<evidence type="ECO:0000313" key="9">
    <source>
        <dbReference type="EMBL" id="GAT71003.1"/>
    </source>
</evidence>
<comment type="subcellular location">
    <subcellularLocation>
        <location evidence="1">Cell membrane</location>
        <topology evidence="1">Multi-pass membrane protein</topology>
    </subcellularLocation>
</comment>
<dbReference type="GO" id="GO:0022857">
    <property type="term" value="F:transmembrane transporter activity"/>
    <property type="evidence" value="ECO:0007669"/>
    <property type="project" value="InterPro"/>
</dbReference>
<dbReference type="InterPro" id="IPR020846">
    <property type="entry name" value="MFS_dom"/>
</dbReference>
<dbReference type="PANTHER" id="PTHR23517">
    <property type="entry name" value="RESISTANCE PROTEIN MDTM, PUTATIVE-RELATED-RELATED"/>
    <property type="match status" value="1"/>
</dbReference>
<dbReference type="OrthoDB" id="3285778at2"/>
<feature type="domain" description="Major facilitator superfamily (MFS) profile" evidence="8">
    <location>
        <begin position="14"/>
        <end position="413"/>
    </location>
</feature>
<gene>
    <name evidence="9" type="ORF">PS9374_06694</name>
</gene>
<keyword evidence="10" id="KW-1185">Reference proteome</keyword>
<proteinExistence type="predicted"/>
<dbReference type="InterPro" id="IPR011701">
    <property type="entry name" value="MFS"/>
</dbReference>
<feature type="transmembrane region" description="Helical" evidence="7">
    <location>
        <begin position="163"/>
        <end position="184"/>
    </location>
</feature>
<reference evidence="10" key="2">
    <citation type="submission" date="2016-04" db="EMBL/GenBank/DDBJ databases">
        <title>Planomonospora sphaerica JCM9374 whole genome shotgun sequence.</title>
        <authorList>
            <person name="Suzuki T."/>
            <person name="Dohra H."/>
            <person name="Kodani S."/>
        </authorList>
    </citation>
    <scope>NUCLEOTIDE SEQUENCE [LARGE SCALE GENOMIC DNA]</scope>
    <source>
        <strain evidence="10">JCM 9374</strain>
    </source>
</reference>
<dbReference type="GO" id="GO:0005886">
    <property type="term" value="C:plasma membrane"/>
    <property type="evidence" value="ECO:0007669"/>
    <property type="project" value="UniProtKB-SubCell"/>
</dbReference>
<sequence length="425" mass="44574">MKATVAQVRSFNRPIRLLLVNQLTINVGFYMLMPYLALHLSGELGLAVWLVGLILGVRNLSQQGMFLLGGSLADRIGYKPMITAGLGLRSVGFTLFGLAESLPWLITASALTGLAGALFNPAARAYLAQEAGERKVEAFAVFNVFYQTGIMVGPLIGLLLGGVAFRLTCLVAAGLFTVLAVVQIRALPGRSGSRAGAQASMLHDWRQVIGDRPFLLFSLAMIGSYVLNFQVYLGLPIEVRRLTGSELGVTLLFMLSGVLAIVGQVRITAWARQRWTAGQAMARGLGLMGASFVPLALAASLALASPGTASWQAHALALAPVLLATGLLSLAVMIVYPFEMATIAALGGERMMGTYYGFYNTLSGLGIAVGNLLTGAALDAGRQAGTPGLPWWAMAAVGGACAVAVLALDRSGRLEPGRQPQATPA</sequence>
<dbReference type="PANTHER" id="PTHR23517:SF2">
    <property type="entry name" value="MULTIDRUG RESISTANCE PROTEIN MDTH"/>
    <property type="match status" value="1"/>
</dbReference>
<dbReference type="EMBL" id="BDCX01000021">
    <property type="protein sequence ID" value="GAT71003.1"/>
    <property type="molecule type" value="Genomic_DNA"/>
</dbReference>
<feature type="transmembrane region" description="Helical" evidence="7">
    <location>
        <begin position="139"/>
        <end position="157"/>
    </location>
</feature>